<evidence type="ECO:0000313" key="18">
    <source>
        <dbReference type="EnsemblMetazoa" id="XP_019757751.1"/>
    </source>
</evidence>
<dbReference type="PROSITE" id="PS50940">
    <property type="entry name" value="CHIT_BIND_II"/>
    <property type="match status" value="1"/>
</dbReference>
<feature type="region of interest" description="Disordered" evidence="14">
    <location>
        <begin position="1201"/>
        <end position="1378"/>
    </location>
</feature>
<feature type="compositionally biased region" description="Acidic residues" evidence="14">
    <location>
        <begin position="627"/>
        <end position="640"/>
    </location>
</feature>
<feature type="compositionally biased region" description="Low complexity" evidence="14">
    <location>
        <begin position="2129"/>
        <end position="2146"/>
    </location>
</feature>
<feature type="compositionally biased region" description="Low complexity" evidence="14">
    <location>
        <begin position="572"/>
        <end position="594"/>
    </location>
</feature>
<comment type="similarity">
    <text evidence="2">Belongs to the glycosyl hydrolase 18 family. Chitinase class II subfamily.</text>
</comment>
<evidence type="ECO:0000259" key="17">
    <source>
        <dbReference type="PROSITE" id="PS51910"/>
    </source>
</evidence>
<dbReference type="FunFam" id="3.20.20.80:FF:000007">
    <property type="entry name" value="Acidic mammalian chitinase"/>
    <property type="match status" value="1"/>
</dbReference>
<dbReference type="Pfam" id="PF00704">
    <property type="entry name" value="Glyco_hydro_18"/>
    <property type="match status" value="1"/>
</dbReference>
<dbReference type="GO" id="GO:0008061">
    <property type="term" value="F:chitin binding"/>
    <property type="evidence" value="ECO:0007669"/>
    <property type="project" value="UniProtKB-KW"/>
</dbReference>
<comment type="catalytic activity">
    <reaction evidence="1">
        <text>Random endo-hydrolysis of N-acetyl-beta-D-glucosaminide (1-&gt;4)-beta-linkages in chitin and chitodextrins.</text>
        <dbReference type="EC" id="3.2.1.14"/>
    </reaction>
</comment>
<feature type="compositionally biased region" description="Polar residues" evidence="14">
    <location>
        <begin position="1970"/>
        <end position="1990"/>
    </location>
</feature>
<sequence>MISTGICRWLFLLISLSTWTKLIDSKEMRIVCYYTNWSVYRPGQAKFSPQNINPYLCTHLVYAFGGFTKENTLKPFDKYQDIEKGGYAKFTGLKTYNKDLKTLIAIGGWNEGSTRFSSMVASSERRKELVKNTIKFLRQNHFDGLDLDWEYPTFRDGGKPRDRDNYAQLVKELREEFERESEKTGRPRLLLTMAVPAGIEYINKGYDVPKLTKYLDWMNILSYDYHSAFEPAVNHHAPLYSLEEDSEYNYDGELNIDYTIKHYLKMGADPNKLVLGIPTYGRSYTLFNPEAYEIGSPADGPGDMGEATRENGYLAYYEICENVKNQDWEVEEPFPKAMGPIAFKDNQWVGYDDENIVRKKAEYVAENSLGGIMFWAIDNDDFRGNCHGKPYPLIEAGKEALINAYGLTEDNLISPPAKPTKLPKKQRPRTSRTTTTERSEEIVEETTTRRRRIKPKIRNDNQLATPAKKRRNESGRKAAETSTYSSLKIVTPAYTTPEPPATPDMGGAFKCEDEGFFPHPKDCKKYFWCLGGPGDTGIVAHQFTCPAGLHFNKAADSCDYSQNVFCNKKSKPSTTTTKAGASTSTEASSSAKPTVNSVFSTTRAPSKITAATSKTTINFRTTTTTEAYEDEEYEDEEEEEPNKREESEEDPQVIKELIDLIRKAGGIEELEKQLKFGKDFSPSTSSSDATTPSAISKSLYERVLSKTSKNTLSALKKTNRNSGGRQGNGEEASRGKQSDTRGRPQYKTLTRQRSSTEEPREQDTDSEDTDSKTRGSYRPTSSLEYVNIRRPKASTTTEANDESGFSRNKILGEFDSESDEEITEDVTRRNNIPQYVNIRRQRPSTTEPSASSTKYSAVRRSTLSPVDLESEVDPEDKKYNIIRRGSTTEATTTSQEPTNLRYQTLRRGTTTTPTSPTEADTTEITRRRSTTTQASTTISNTEFRYSILRRTTTPSSIDQEDTTAKYQTVSRETTTSSTPSTSSTIKSTTELKEEERTEEPTTELDAIGTTLPQEASSNIKTVTTENITPSSTHKSTTESKNNSVGSSLNTTTGSPVESETKKKRPSLFQPRPFSIGSTTEKSASETTTTPASKVSQSSFKFRVRSTTTPSPDTVSTINTTIRPRARGRFSNANRNLNEDKEQQEKIERTAESKPVRTRKRVITTTEFPVDSNEEVDRKYRPAELADLSSLTAADLNLRGGEFNSRNRRRRPATIKPISSSTEKSLEESEKTGPNTLTLARKSIDATALGKSRRLNTTGDDQTNASTNQAAAKKFGRGFRTTTPKATVEVSTTNSTTEETPLSSSSARTRKIIRRFRPGSAPTSTEKPSSEPISVTSTTGTPRLVRKRIPLFRQRPNKSTSTTAATSTDDTTTTTESSLGQLFKPRSRFEVAKNDTKKTDEEIEEDELSNEHTDVLNGEEGENIKLSESNIRESSQINAFAFDDKPKKRRFGKPKEAAIVKPEKEEQTTTTTTAASTTKLPEADDTNNTPIEPSRIIRTRKIIRKLSTTPATTAKNATTAEGNKKQRILLVGRSRASHSDQIKARPNNPRFRGRTSTTTESSTEAASTTTSLPISSTEPEAVTAPKETTEKRRTFRPNFAKRTTEEPEEDDAKSEEPPTLSTTTESFASTKFPRLSLYTRPPFSTTEVDHDDEEFNFEADNDDEEGFADDSDDDEDEDDYMPKYTIFTTSSIERMHKFESNTNFNDEDEEGVDVPPKTNKSVSSLVYTKALNSRKESEKILNKNTGEEEQIRKEEEARNKLLEDEKERAAFIRERVALGKEEIASQSQKDLLKSRVGYRSETTAYVAPITDSPESTIRSDVENELNYSTVAQETTENLDSTTIKINLSTDAETDKTVLSTTEKLSETTLNIIANSDVENEATEAVNTSSTDETTTASVEETTNPIISNFTETTTEFRRRSTLRSIKDRPKLGLGRRVSKRPSASSTTTEPTLSSSSTRRGFTRSFTRGRTQKTTDASTKPVTRASRSTSPLPLNKLLYRYSTTARNRFDSDLDGEDDEEEEGDEYDDDEEEVEEHENSLNSRPLFSQSSTTSPRVVNRPGDARKTKKAPNKPKFSKASLTSSTTEKSSLEDLGVDTEAVKNRNKNLFSKRKMNTPIPYSSTTPLVELSSLETTTTTPNTSGTDSTDPNLTTLHHIFAEIGGDVDTTTEMMNPSSVTNAGKLERLIEVNRIVEVKTKQAKVKNHAGQIEEDTRVESLPTLDKIGEISRITLIKIVDGNSETVIKDPESNEIGTSLESRTQFAPVYSPPLEVAKVEEIPSSAVLQNVNLKNFQFDIKMDVGDAAASERQERTFQIFGESKVANSKEVNPDSTGKPEIIDGISHINVVTPKPLLVTEASTISLQGLFQTEKPHLNPSFTTNDEVLETGRSEFVNVRVLDQDLAVNLAKGQRSMANFIPVRVLPQDNEESTVQAHVMEIIPRPGSRTIKIVPIQVEMSRRLDTFRLPTKESGINT</sequence>
<feature type="region of interest" description="Disordered" evidence="14">
    <location>
        <begin position="1446"/>
        <end position="1490"/>
    </location>
</feature>
<feature type="compositionally biased region" description="Basic and acidic residues" evidence="14">
    <location>
        <begin position="1732"/>
        <end position="1755"/>
    </location>
</feature>
<dbReference type="GeneID" id="109536110"/>
<feature type="compositionally biased region" description="Low complexity" evidence="14">
    <location>
        <begin position="1467"/>
        <end position="1477"/>
    </location>
</feature>
<organism evidence="18 19">
    <name type="scientific">Dendroctonus ponderosae</name>
    <name type="common">Mountain pine beetle</name>
    <dbReference type="NCBI Taxonomy" id="77166"/>
    <lineage>
        <taxon>Eukaryota</taxon>
        <taxon>Metazoa</taxon>
        <taxon>Ecdysozoa</taxon>
        <taxon>Arthropoda</taxon>
        <taxon>Hexapoda</taxon>
        <taxon>Insecta</taxon>
        <taxon>Pterygota</taxon>
        <taxon>Neoptera</taxon>
        <taxon>Endopterygota</taxon>
        <taxon>Coleoptera</taxon>
        <taxon>Polyphaga</taxon>
        <taxon>Cucujiformia</taxon>
        <taxon>Curculionidae</taxon>
        <taxon>Scolytinae</taxon>
        <taxon>Dendroctonus</taxon>
    </lineage>
</organism>
<feature type="compositionally biased region" description="Polar residues" evidence="14">
    <location>
        <begin position="1320"/>
        <end position="1340"/>
    </location>
</feature>
<evidence type="ECO:0000256" key="4">
    <source>
        <dbReference type="ARBA" id="ARBA00022669"/>
    </source>
</evidence>
<feature type="region of interest" description="Disordered" evidence="14">
    <location>
        <begin position="410"/>
        <end position="483"/>
    </location>
</feature>
<dbReference type="InterPro" id="IPR011583">
    <property type="entry name" value="Chitinase_II/V-like_cat"/>
</dbReference>
<evidence type="ECO:0000256" key="11">
    <source>
        <dbReference type="ARBA" id="ARBA00023326"/>
    </source>
</evidence>
<dbReference type="SMART" id="SM00494">
    <property type="entry name" value="ChtBD2"/>
    <property type="match status" value="1"/>
</dbReference>
<feature type="compositionally biased region" description="Basic and acidic residues" evidence="14">
    <location>
        <begin position="754"/>
        <end position="773"/>
    </location>
</feature>
<dbReference type="InterPro" id="IPR001223">
    <property type="entry name" value="Glyco_hydro18_cat"/>
</dbReference>
<evidence type="ECO:0000256" key="9">
    <source>
        <dbReference type="ARBA" id="ARBA00023277"/>
    </source>
</evidence>
<feature type="chain" id="PRO_5043736780" description="chitinase" evidence="15">
    <location>
        <begin position="26"/>
        <end position="2470"/>
    </location>
</feature>
<dbReference type="EC" id="3.2.1.14" evidence="3"/>
<dbReference type="PANTHER" id="PTHR11177:SF399">
    <property type="entry name" value="CHITINASE 6, ISOFORM C"/>
    <property type="match status" value="1"/>
</dbReference>
<keyword evidence="19" id="KW-1185">Reference proteome</keyword>
<dbReference type="PROSITE" id="PS01095">
    <property type="entry name" value="GH18_1"/>
    <property type="match status" value="1"/>
</dbReference>
<feature type="compositionally biased region" description="Polar residues" evidence="14">
    <location>
        <begin position="1010"/>
        <end position="1057"/>
    </location>
</feature>
<dbReference type="SMART" id="SM00636">
    <property type="entry name" value="Glyco_18"/>
    <property type="match status" value="1"/>
</dbReference>
<feature type="compositionally biased region" description="Low complexity" evidence="14">
    <location>
        <begin position="2074"/>
        <end position="2085"/>
    </location>
</feature>
<keyword evidence="9" id="KW-0119">Carbohydrate metabolism</keyword>
<feature type="compositionally biased region" description="Basic and acidic residues" evidence="14">
    <location>
        <begin position="641"/>
        <end position="654"/>
    </location>
</feature>
<keyword evidence="11" id="KW-0624">Polysaccharide degradation</keyword>
<dbReference type="GO" id="GO:0000272">
    <property type="term" value="P:polysaccharide catabolic process"/>
    <property type="evidence" value="ECO:0007669"/>
    <property type="project" value="UniProtKB-KW"/>
</dbReference>
<feature type="compositionally biased region" description="Polar residues" evidence="14">
    <location>
        <begin position="1254"/>
        <end position="1269"/>
    </location>
</feature>
<dbReference type="InterPro" id="IPR029070">
    <property type="entry name" value="Chitinase_insertion_sf"/>
</dbReference>
<dbReference type="InterPro" id="IPR036508">
    <property type="entry name" value="Chitin-bd_dom_sf"/>
</dbReference>
<feature type="region of interest" description="Disordered" evidence="14">
    <location>
        <begin position="1507"/>
        <end position="1680"/>
    </location>
</feature>
<dbReference type="Pfam" id="PF01607">
    <property type="entry name" value="CBM_14"/>
    <property type="match status" value="1"/>
</dbReference>
<reference evidence="18" key="2">
    <citation type="submission" date="2024-08" db="UniProtKB">
        <authorList>
            <consortium name="EnsemblMetazoa"/>
        </authorList>
    </citation>
    <scope>IDENTIFICATION</scope>
</reference>
<feature type="region of interest" description="Disordered" evidence="14">
    <location>
        <begin position="570"/>
        <end position="596"/>
    </location>
</feature>
<dbReference type="InterPro" id="IPR050314">
    <property type="entry name" value="Glycosyl_Hydrlase_18"/>
</dbReference>
<feature type="region of interest" description="Disordered" evidence="14">
    <location>
        <begin position="1879"/>
        <end position="1994"/>
    </location>
</feature>
<dbReference type="GO" id="GO:0005576">
    <property type="term" value="C:extracellular region"/>
    <property type="evidence" value="ECO:0007669"/>
    <property type="project" value="InterPro"/>
</dbReference>
<dbReference type="EnsemblMetazoa" id="XM_019902192.1">
    <property type="protein sequence ID" value="XP_019757751.1"/>
    <property type="gene ID" value="LOC109536110"/>
</dbReference>
<dbReference type="SUPFAM" id="SSF51445">
    <property type="entry name" value="(Trans)glycosidases"/>
    <property type="match status" value="1"/>
</dbReference>
<feature type="compositionally biased region" description="Acidic residues" evidence="14">
    <location>
        <begin position="1648"/>
        <end position="1678"/>
    </location>
</feature>
<feature type="signal peptide" evidence="15">
    <location>
        <begin position="1"/>
        <end position="25"/>
    </location>
</feature>
<dbReference type="PROSITE" id="PS51910">
    <property type="entry name" value="GH18_2"/>
    <property type="match status" value="1"/>
</dbReference>
<evidence type="ECO:0000256" key="8">
    <source>
        <dbReference type="ARBA" id="ARBA00023157"/>
    </source>
</evidence>
<keyword evidence="8" id="KW-1015">Disulfide bond</keyword>
<keyword evidence="5 15" id="KW-0732">Signal</keyword>
<dbReference type="Gene3D" id="2.170.140.10">
    <property type="entry name" value="Chitin binding domain"/>
    <property type="match status" value="1"/>
</dbReference>
<feature type="domain" description="Chitin-binding type-2" evidence="16">
    <location>
        <begin position="508"/>
        <end position="568"/>
    </location>
</feature>
<dbReference type="FunFam" id="2.170.140.10:FF:000005">
    <property type="entry name" value="Acidic mammalian chitinase"/>
    <property type="match status" value="1"/>
</dbReference>
<dbReference type="KEGG" id="dpa:109536110"/>
<keyword evidence="6 12" id="KW-0378">Hydrolase</keyword>
<feature type="compositionally biased region" description="Low complexity" evidence="14">
    <location>
        <begin position="1941"/>
        <end position="1967"/>
    </location>
</feature>
<dbReference type="GO" id="GO:0008843">
    <property type="term" value="F:endochitinase activity"/>
    <property type="evidence" value="ECO:0007669"/>
    <property type="project" value="UniProtKB-EC"/>
</dbReference>
<evidence type="ECO:0000256" key="3">
    <source>
        <dbReference type="ARBA" id="ARBA00012729"/>
    </source>
</evidence>
<reference evidence="19" key="1">
    <citation type="journal article" date="2013" name="Genome Biol.">
        <title>Draft genome of the mountain pine beetle, Dendroctonus ponderosae Hopkins, a major forest pest.</title>
        <authorList>
            <person name="Keeling C.I."/>
            <person name="Yuen M.M."/>
            <person name="Liao N.Y."/>
            <person name="Docking T.R."/>
            <person name="Chan S.K."/>
            <person name="Taylor G.A."/>
            <person name="Palmquist D.L."/>
            <person name="Jackman S.D."/>
            <person name="Nguyen A."/>
            <person name="Li M."/>
            <person name="Henderson H."/>
            <person name="Janes J.K."/>
            <person name="Zhao Y."/>
            <person name="Pandoh P."/>
            <person name="Moore R."/>
            <person name="Sperling F.A."/>
            <person name="Huber D.P."/>
            <person name="Birol I."/>
            <person name="Jones S.J."/>
            <person name="Bohlmann J."/>
        </authorList>
    </citation>
    <scope>NUCLEOTIDE SEQUENCE</scope>
</reference>
<feature type="region of interest" description="Disordered" evidence="14">
    <location>
        <begin position="2006"/>
        <end position="2090"/>
    </location>
</feature>
<dbReference type="SUPFAM" id="SSF54556">
    <property type="entry name" value="Chitinase insertion domain"/>
    <property type="match status" value="1"/>
</dbReference>
<evidence type="ECO:0000256" key="6">
    <source>
        <dbReference type="ARBA" id="ARBA00022801"/>
    </source>
</evidence>
<dbReference type="Proteomes" id="UP000019118">
    <property type="component" value="Unassembled WGS sequence"/>
</dbReference>
<feature type="region of interest" description="Disordered" evidence="14">
    <location>
        <begin position="619"/>
        <end position="654"/>
    </location>
</feature>
<evidence type="ECO:0000259" key="16">
    <source>
        <dbReference type="PROSITE" id="PS50940"/>
    </source>
</evidence>
<evidence type="ECO:0000313" key="19">
    <source>
        <dbReference type="Proteomes" id="UP000019118"/>
    </source>
</evidence>
<feature type="compositionally biased region" description="Low complexity" evidence="14">
    <location>
        <begin position="1358"/>
        <end position="1377"/>
    </location>
</feature>
<evidence type="ECO:0000256" key="12">
    <source>
        <dbReference type="RuleBase" id="RU000489"/>
    </source>
</evidence>
<feature type="domain" description="GH18" evidence="17">
    <location>
        <begin position="28"/>
        <end position="404"/>
    </location>
</feature>
<feature type="compositionally biased region" description="Low complexity" evidence="14">
    <location>
        <begin position="1077"/>
        <end position="1093"/>
    </location>
</feature>
<evidence type="ECO:0000256" key="13">
    <source>
        <dbReference type="SAM" id="Coils"/>
    </source>
</evidence>
<feature type="region of interest" description="Disordered" evidence="14">
    <location>
        <begin position="1701"/>
        <end position="1755"/>
    </location>
</feature>
<feature type="compositionally biased region" description="Basic residues" evidence="14">
    <location>
        <begin position="421"/>
        <end position="430"/>
    </location>
</feature>
<keyword evidence="13" id="KW-0175">Coiled coil</keyword>
<feature type="compositionally biased region" description="Low complexity" evidence="14">
    <location>
        <begin position="909"/>
        <end position="919"/>
    </location>
</feature>
<dbReference type="InterPro" id="IPR001579">
    <property type="entry name" value="Glyco_hydro_18_chit_AS"/>
</dbReference>
<feature type="compositionally biased region" description="Low complexity" evidence="14">
    <location>
        <begin position="887"/>
        <end position="898"/>
    </location>
</feature>
<feature type="compositionally biased region" description="Low complexity" evidence="14">
    <location>
        <begin position="1507"/>
        <end position="1519"/>
    </location>
</feature>
<dbReference type="SUPFAM" id="SSF57625">
    <property type="entry name" value="Invertebrate chitin-binding proteins"/>
    <property type="match status" value="1"/>
</dbReference>
<feature type="compositionally biased region" description="Polar residues" evidence="14">
    <location>
        <begin position="793"/>
        <end position="806"/>
    </location>
</feature>
<feature type="compositionally biased region" description="Basic and acidic residues" evidence="14">
    <location>
        <begin position="1913"/>
        <end position="1929"/>
    </location>
</feature>
<dbReference type="GO" id="GO:0006032">
    <property type="term" value="P:chitin catabolic process"/>
    <property type="evidence" value="ECO:0007669"/>
    <property type="project" value="UniProtKB-KW"/>
</dbReference>
<protein>
    <recommendedName>
        <fullName evidence="3">chitinase</fullName>
        <ecNumber evidence="3">3.2.1.14</ecNumber>
    </recommendedName>
</protein>
<keyword evidence="4" id="KW-0147">Chitin-binding</keyword>
<feature type="compositionally biased region" description="Low complexity" evidence="14">
    <location>
        <begin position="681"/>
        <end position="696"/>
    </location>
</feature>
<evidence type="ECO:0000256" key="7">
    <source>
        <dbReference type="ARBA" id="ARBA00023024"/>
    </source>
</evidence>
<feature type="compositionally biased region" description="Basic residues" evidence="14">
    <location>
        <begin position="1307"/>
        <end position="1316"/>
    </location>
</feature>
<feature type="coiled-coil region" evidence="13">
    <location>
        <begin position="120"/>
        <end position="183"/>
    </location>
</feature>
<keyword evidence="7" id="KW-0146">Chitin degradation</keyword>
<feature type="compositionally biased region" description="Basic and acidic residues" evidence="14">
    <location>
        <begin position="1452"/>
        <end position="1466"/>
    </location>
</feature>
<feature type="compositionally biased region" description="Basic residues" evidence="14">
    <location>
        <begin position="2063"/>
        <end position="2073"/>
    </location>
</feature>
<feature type="compositionally biased region" description="Low complexity" evidence="14">
    <location>
        <begin position="1616"/>
        <end position="1625"/>
    </location>
</feature>
<feature type="region of interest" description="Disordered" evidence="14">
    <location>
        <begin position="676"/>
        <end position="1158"/>
    </location>
</feature>
<feature type="compositionally biased region" description="Low complexity" evidence="14">
    <location>
        <begin position="930"/>
        <end position="941"/>
    </location>
</feature>
<dbReference type="Gene3D" id="3.10.50.10">
    <property type="match status" value="1"/>
</dbReference>
<dbReference type="PANTHER" id="PTHR11177">
    <property type="entry name" value="CHITINASE"/>
    <property type="match status" value="1"/>
</dbReference>
<evidence type="ECO:0000256" key="10">
    <source>
        <dbReference type="ARBA" id="ARBA00023295"/>
    </source>
</evidence>
<feature type="compositionally biased region" description="Low complexity" evidence="14">
    <location>
        <begin position="968"/>
        <end position="988"/>
    </location>
</feature>
<feature type="compositionally biased region" description="Basic and acidic residues" evidence="14">
    <location>
        <begin position="1136"/>
        <end position="1154"/>
    </location>
</feature>
<dbReference type="InterPro" id="IPR017853">
    <property type="entry name" value="GH"/>
</dbReference>
<feature type="compositionally biased region" description="Low complexity" evidence="14">
    <location>
        <begin position="1104"/>
        <end position="1116"/>
    </location>
</feature>
<name>A0AAR5PAP6_DENPD</name>
<proteinExistence type="inferred from homology"/>
<feature type="compositionally biased region" description="Polar residues" evidence="14">
    <location>
        <begin position="843"/>
        <end position="864"/>
    </location>
</feature>
<evidence type="ECO:0000256" key="2">
    <source>
        <dbReference type="ARBA" id="ARBA00009121"/>
    </source>
</evidence>
<feature type="compositionally biased region" description="Basic and acidic residues" evidence="14">
    <location>
        <begin position="731"/>
        <end position="742"/>
    </location>
</feature>
<feature type="compositionally biased region" description="Acidic residues" evidence="14">
    <location>
        <begin position="814"/>
        <end position="824"/>
    </location>
</feature>
<feature type="compositionally biased region" description="Polar residues" evidence="14">
    <location>
        <begin position="1883"/>
        <end position="1907"/>
    </location>
</feature>
<feature type="compositionally biased region" description="Polar residues" evidence="14">
    <location>
        <begin position="2037"/>
        <end position="2053"/>
    </location>
</feature>
<evidence type="ECO:0000256" key="5">
    <source>
        <dbReference type="ARBA" id="ARBA00022729"/>
    </source>
</evidence>
<evidence type="ECO:0000256" key="15">
    <source>
        <dbReference type="SAM" id="SignalP"/>
    </source>
</evidence>
<feature type="compositionally biased region" description="Basic and acidic residues" evidence="14">
    <location>
        <begin position="989"/>
        <end position="999"/>
    </location>
</feature>
<feature type="compositionally biased region" description="Acidic residues" evidence="14">
    <location>
        <begin position="2010"/>
        <end position="2033"/>
    </location>
</feature>
<dbReference type="InterPro" id="IPR002557">
    <property type="entry name" value="Chitin-bd_dom"/>
</dbReference>
<evidence type="ECO:0000256" key="1">
    <source>
        <dbReference type="ARBA" id="ARBA00000822"/>
    </source>
</evidence>
<keyword evidence="10 12" id="KW-0326">Glycosidase</keyword>
<accession>A0AAR5PAP6</accession>
<dbReference type="FunFam" id="3.10.50.10:FF:000004">
    <property type="entry name" value="Chitinase 5"/>
    <property type="match status" value="1"/>
</dbReference>
<feature type="compositionally biased region" description="Low complexity" evidence="14">
    <location>
        <begin position="1286"/>
        <end position="1305"/>
    </location>
</feature>
<dbReference type="CDD" id="cd02872">
    <property type="entry name" value="GH18_chitolectin_chitotriosidase"/>
    <property type="match status" value="1"/>
</dbReference>
<dbReference type="Gene3D" id="3.20.20.80">
    <property type="entry name" value="Glycosidases"/>
    <property type="match status" value="2"/>
</dbReference>
<feature type="region of interest" description="Disordered" evidence="14">
    <location>
        <begin position="1392"/>
        <end position="1412"/>
    </location>
</feature>
<evidence type="ECO:0000256" key="14">
    <source>
        <dbReference type="SAM" id="MobiDB-lite"/>
    </source>
</evidence>
<feature type="region of interest" description="Disordered" evidence="14">
    <location>
        <begin position="2129"/>
        <end position="2148"/>
    </location>
</feature>
<feature type="compositionally biased region" description="Low complexity" evidence="14">
    <location>
        <begin position="1554"/>
        <end position="1570"/>
    </location>
</feature>